<accession>F9PE08</accession>
<dbReference type="InterPro" id="IPR023298">
    <property type="entry name" value="ATPase_P-typ_TM_dom_sf"/>
</dbReference>
<evidence type="ECO:0000256" key="2">
    <source>
        <dbReference type="SAM" id="Phobius"/>
    </source>
</evidence>
<proteinExistence type="predicted"/>
<dbReference type="AlphaFoldDB" id="F9PE08"/>
<keyword evidence="2" id="KW-1133">Transmembrane helix</keyword>
<keyword evidence="2" id="KW-0472">Membrane</keyword>
<evidence type="ECO:0000313" key="3">
    <source>
        <dbReference type="EMBL" id="EGV13217.1"/>
    </source>
</evidence>
<keyword evidence="2" id="KW-0812">Transmembrane</keyword>
<dbReference type="Proteomes" id="UP000003399">
    <property type="component" value="Unassembled WGS sequence"/>
</dbReference>
<dbReference type="Gene3D" id="2.70.150.10">
    <property type="entry name" value="Calcium-transporting ATPase, cytoplasmic transduction domain A"/>
    <property type="match status" value="1"/>
</dbReference>
<dbReference type="eggNOG" id="COG0474">
    <property type="taxonomic scope" value="Bacteria"/>
</dbReference>
<evidence type="ECO:0000256" key="1">
    <source>
        <dbReference type="SAM" id="MobiDB-lite"/>
    </source>
</evidence>
<organism evidence="3 4">
    <name type="scientific">Streptococcus infantis X</name>
    <dbReference type="NCBI Taxonomy" id="997830"/>
    <lineage>
        <taxon>Bacteria</taxon>
        <taxon>Bacillati</taxon>
        <taxon>Bacillota</taxon>
        <taxon>Bacilli</taxon>
        <taxon>Lactobacillales</taxon>
        <taxon>Streptococcaceae</taxon>
        <taxon>Streptococcus</taxon>
    </lineage>
</organism>
<dbReference type="SUPFAM" id="SSF81665">
    <property type="entry name" value="Calcium ATPase, transmembrane domain M"/>
    <property type="match status" value="1"/>
</dbReference>
<reference evidence="3 4" key="1">
    <citation type="submission" date="2011-07" db="EMBL/GenBank/DDBJ databases">
        <authorList>
            <person name="Harkins D.M."/>
            <person name="Madupu R."/>
            <person name="Durkin A.S."/>
            <person name="Torralba M."/>
            <person name="Methe B."/>
            <person name="Sutton G.G."/>
            <person name="Nelson K.E."/>
        </authorList>
    </citation>
    <scope>NUCLEOTIDE SEQUENCE [LARGE SCALE GENOMIC DNA]</scope>
    <source>
        <strain evidence="3 4">X</strain>
    </source>
</reference>
<feature type="region of interest" description="Disordered" evidence="1">
    <location>
        <begin position="1"/>
        <end position="25"/>
    </location>
</feature>
<feature type="transmembrane region" description="Helical" evidence="2">
    <location>
        <begin position="66"/>
        <end position="84"/>
    </location>
</feature>
<dbReference type="EMBL" id="AFUQ01000007">
    <property type="protein sequence ID" value="EGV13217.1"/>
    <property type="molecule type" value="Genomic_DNA"/>
</dbReference>
<evidence type="ECO:0000313" key="4">
    <source>
        <dbReference type="Proteomes" id="UP000003399"/>
    </source>
</evidence>
<comment type="caution">
    <text evidence="3">The sequence shown here is derived from an EMBL/GenBank/DDBJ whole genome shotgun (WGS) entry which is preliminary data.</text>
</comment>
<protein>
    <submittedName>
        <fullName evidence="3">Cation transporter/ATPase, N-terminal domain protein</fullName>
    </submittedName>
</protein>
<name>F9PE08_9STRE</name>
<dbReference type="Gene3D" id="1.20.1110.10">
    <property type="entry name" value="Calcium-transporting ATPase, transmembrane domain"/>
    <property type="match status" value="1"/>
</dbReference>
<feature type="transmembrane region" description="Helical" evidence="2">
    <location>
        <begin position="42"/>
        <end position="60"/>
    </location>
</feature>
<gene>
    <name evidence="3" type="ORF">HMPREF1124_0285</name>
</gene>
<sequence length="109" mass="12430">MGKNKIMGLSQSEVKERQKQGQVNDFQASASTSTWQIVKRNVFTLFNALNFAIALALAFVQAWSNLVFFAVICFNAFSGIVTELRAKHMVDKLNLLNKEKLRQFVMDKR</sequence>
<dbReference type="PATRIC" id="fig|997830.4.peg.1048"/>